<gene>
    <name evidence="1" type="ORF">FIBSPDRAFT_926223</name>
</gene>
<protein>
    <recommendedName>
        <fullName evidence="2">F-box domain-containing protein</fullName>
    </recommendedName>
</protein>
<proteinExistence type="predicted"/>
<dbReference type="EMBL" id="KV417492">
    <property type="protein sequence ID" value="KZP30763.1"/>
    <property type="molecule type" value="Genomic_DNA"/>
</dbReference>
<evidence type="ECO:0000313" key="1">
    <source>
        <dbReference type="EMBL" id="KZP30763.1"/>
    </source>
</evidence>
<dbReference type="OrthoDB" id="3010419at2759"/>
<evidence type="ECO:0008006" key="2">
    <source>
        <dbReference type="Google" id="ProtNLM"/>
    </source>
</evidence>
<organism evidence="1">
    <name type="scientific">Athelia psychrophila</name>
    <dbReference type="NCBI Taxonomy" id="1759441"/>
    <lineage>
        <taxon>Eukaryota</taxon>
        <taxon>Fungi</taxon>
        <taxon>Dikarya</taxon>
        <taxon>Basidiomycota</taxon>
        <taxon>Agaricomycotina</taxon>
        <taxon>Agaricomycetes</taxon>
        <taxon>Agaricomycetidae</taxon>
        <taxon>Atheliales</taxon>
        <taxon>Atheliaceae</taxon>
        <taxon>Athelia</taxon>
    </lineage>
</organism>
<dbReference type="AlphaFoldDB" id="A0A166TM12"/>
<sequence>MAEMCTPHGLPFETVSLVMQFSEKLTLSACTLASHAMREIARPWLFRTITLKDNNSQTINYDVLRQLDEAPQLKGYVQEVVHFKRVFCSALSAIPNRHLANELMVRYFYCAIEKFGFACRGHLLGPAELLDLIRTMPNLTHLDIFYDNYLMDLMDDEIKNTNSSSRHLKELVVRHQGLSCPAHFDQLFVWIKALIPGISSPIKSLHVIAIDSRLCATALFLLQILGSPLFNALDTLRMPEVVLQKEDLWSVLQLRHIKELELYLGDTECIVNPFNFQHDSCIEKLDLASLAPNLSVLRWTTELNQRTTMAKMKNLVEALGHNERTVRGPLRKSLKPEWKVPIPTSPPPIGFADAGTGHVECDGM</sequence>
<name>A0A166TM12_9AGAM</name>
<reference evidence="1" key="1">
    <citation type="journal article" date="2016" name="Mol. Biol. Evol.">
        <title>Comparative Genomics of Early-Diverging Mushroom-Forming Fungi Provides Insights into the Origins of Lignocellulose Decay Capabilities.</title>
        <authorList>
            <person name="Nagy L.G."/>
            <person name="Riley R."/>
            <person name="Tritt A."/>
            <person name="Adam C."/>
            <person name="Daum C."/>
            <person name="Floudas D."/>
            <person name="Sun H."/>
            <person name="Yadav J.S."/>
            <person name="Pangilinan J."/>
            <person name="Larsson K.H."/>
            <person name="Matsuura K."/>
            <person name="Barry K."/>
            <person name="Labutti K."/>
            <person name="Kuo R."/>
            <person name="Ohm R.A."/>
            <person name="Bhattacharya S.S."/>
            <person name="Shirouzu T."/>
            <person name="Yoshinaga Y."/>
            <person name="Martin F.M."/>
            <person name="Grigoriev I.V."/>
            <person name="Hibbett D.S."/>
        </authorList>
    </citation>
    <scope>NUCLEOTIDE SEQUENCE [LARGE SCALE GENOMIC DNA]</scope>
    <source>
        <strain evidence="1">CBS 109695</strain>
    </source>
</reference>
<accession>A0A166TM12</accession>